<gene>
    <name evidence="2" type="ORF">METZ01_LOCUS339972</name>
</gene>
<dbReference type="SUPFAM" id="SSF53335">
    <property type="entry name" value="S-adenosyl-L-methionine-dependent methyltransferases"/>
    <property type="match status" value="1"/>
</dbReference>
<dbReference type="InterPro" id="IPR029063">
    <property type="entry name" value="SAM-dependent_MTases_sf"/>
</dbReference>
<dbReference type="EMBL" id="UINC01115816">
    <property type="protein sequence ID" value="SVC87118.1"/>
    <property type="molecule type" value="Genomic_DNA"/>
</dbReference>
<organism evidence="2">
    <name type="scientific">marine metagenome</name>
    <dbReference type="NCBI Taxonomy" id="408172"/>
    <lineage>
        <taxon>unclassified sequences</taxon>
        <taxon>metagenomes</taxon>
        <taxon>ecological metagenomes</taxon>
    </lineage>
</organism>
<dbReference type="InterPro" id="IPR013630">
    <property type="entry name" value="Methyltransf_Zn-bd_dom_put"/>
</dbReference>
<proteinExistence type="predicted"/>
<sequence length="110" mass="12088">MLTEADLGSNETWFPLRVLVCEACWLVQTEDVVDASVLFSADYAYFSGISSTWIEHCHRFADQSIKEFGLGCSSHVVEIASNDGTLLKCFHDRGIRSTGIEPTTRAAAIA</sequence>
<evidence type="ECO:0000259" key="1">
    <source>
        <dbReference type="Pfam" id="PF08421"/>
    </source>
</evidence>
<protein>
    <recommendedName>
        <fullName evidence="1">Methyltransferase putative zinc binding domain-containing protein</fullName>
    </recommendedName>
</protein>
<feature type="non-terminal residue" evidence="2">
    <location>
        <position position="110"/>
    </location>
</feature>
<dbReference type="Gene3D" id="3.40.50.150">
    <property type="entry name" value="Vaccinia Virus protein VP39"/>
    <property type="match status" value="1"/>
</dbReference>
<reference evidence="2" key="1">
    <citation type="submission" date="2018-05" db="EMBL/GenBank/DDBJ databases">
        <authorList>
            <person name="Lanie J.A."/>
            <person name="Ng W.-L."/>
            <person name="Kazmierczak K.M."/>
            <person name="Andrzejewski T.M."/>
            <person name="Davidsen T.M."/>
            <person name="Wayne K.J."/>
            <person name="Tettelin H."/>
            <person name="Glass J.I."/>
            <person name="Rusch D."/>
            <person name="Podicherti R."/>
            <person name="Tsui H.-C.T."/>
            <person name="Winkler M.E."/>
        </authorList>
    </citation>
    <scope>NUCLEOTIDE SEQUENCE</scope>
</reference>
<dbReference type="Pfam" id="PF08421">
    <property type="entry name" value="Methyltransf_13"/>
    <property type="match status" value="1"/>
</dbReference>
<feature type="domain" description="Methyltransferase putative zinc binding" evidence="1">
    <location>
        <begin position="2"/>
        <end position="39"/>
    </location>
</feature>
<accession>A0A382QQB1</accession>
<dbReference type="AlphaFoldDB" id="A0A382QQB1"/>
<name>A0A382QQB1_9ZZZZ</name>
<evidence type="ECO:0000313" key="2">
    <source>
        <dbReference type="EMBL" id="SVC87118.1"/>
    </source>
</evidence>